<dbReference type="PANTHER" id="PTHR37486">
    <property type="entry name" value="STRINGENT STARVATION PROTEIN B"/>
    <property type="match status" value="1"/>
</dbReference>
<dbReference type="EMBL" id="BAABJZ010000105">
    <property type="protein sequence ID" value="GAA4901482.1"/>
    <property type="molecule type" value="Genomic_DNA"/>
</dbReference>
<dbReference type="Gene3D" id="2.30.30.220">
    <property type="entry name" value="SspB-like"/>
    <property type="match status" value="1"/>
</dbReference>
<dbReference type="PANTHER" id="PTHR37486:SF1">
    <property type="entry name" value="STRINGENT STARVATION PROTEIN B"/>
    <property type="match status" value="1"/>
</dbReference>
<dbReference type="Proteomes" id="UP001499988">
    <property type="component" value="Unassembled WGS sequence"/>
</dbReference>
<dbReference type="NCBIfam" id="NF008763">
    <property type="entry name" value="PRK11798.1-2"/>
    <property type="match status" value="1"/>
</dbReference>
<accession>A0ABP9FIY8</accession>
<comment type="caution">
    <text evidence="2">The sequence shown here is derived from an EMBL/GenBank/DDBJ whole genome shotgun (WGS) entry which is preliminary data.</text>
</comment>
<name>A0ABP9FIY8_9GAMM</name>
<evidence type="ECO:0000313" key="3">
    <source>
        <dbReference type="Proteomes" id="UP001499988"/>
    </source>
</evidence>
<gene>
    <name evidence="2" type="primary">sspB</name>
    <name evidence="2" type="ORF">GCM10023333_39390</name>
</gene>
<proteinExistence type="predicted"/>
<organism evidence="2 3">
    <name type="scientific">Ferrimonas pelagia</name>
    <dbReference type="NCBI Taxonomy" id="1177826"/>
    <lineage>
        <taxon>Bacteria</taxon>
        <taxon>Pseudomonadati</taxon>
        <taxon>Pseudomonadota</taxon>
        <taxon>Gammaproteobacteria</taxon>
        <taxon>Alteromonadales</taxon>
        <taxon>Ferrimonadaceae</taxon>
        <taxon>Ferrimonas</taxon>
    </lineage>
</organism>
<keyword evidence="2" id="KW-0378">Hydrolase</keyword>
<evidence type="ECO:0000313" key="2">
    <source>
        <dbReference type="EMBL" id="GAA4901482.1"/>
    </source>
</evidence>
<feature type="region of interest" description="Disordered" evidence="1">
    <location>
        <begin position="137"/>
        <end position="158"/>
    </location>
</feature>
<reference evidence="3" key="1">
    <citation type="journal article" date="2019" name="Int. J. Syst. Evol. Microbiol.">
        <title>The Global Catalogue of Microorganisms (GCM) 10K type strain sequencing project: providing services to taxonomists for standard genome sequencing and annotation.</title>
        <authorList>
            <consortium name="The Broad Institute Genomics Platform"/>
            <consortium name="The Broad Institute Genome Sequencing Center for Infectious Disease"/>
            <person name="Wu L."/>
            <person name="Ma J."/>
        </authorList>
    </citation>
    <scope>NUCLEOTIDE SEQUENCE [LARGE SCALE GENOMIC DNA]</scope>
    <source>
        <strain evidence="3">JCM 18401</strain>
    </source>
</reference>
<dbReference type="InterPro" id="IPR007481">
    <property type="entry name" value="SspB"/>
</dbReference>
<dbReference type="SUPFAM" id="SSF101738">
    <property type="entry name" value="SspB-like"/>
    <property type="match status" value="1"/>
</dbReference>
<evidence type="ECO:0000256" key="1">
    <source>
        <dbReference type="SAM" id="MobiDB-lite"/>
    </source>
</evidence>
<dbReference type="GO" id="GO:0008233">
    <property type="term" value="F:peptidase activity"/>
    <property type="evidence" value="ECO:0007669"/>
    <property type="project" value="UniProtKB-KW"/>
</dbReference>
<sequence>MSQEVSATRPYMLRAFYDWMQDNDLTPHLVVNAEVSGVQVPTQFIQDGQIVLNIAPHAVGNLQLGNDAVLFNARFGGKPHALYVPMAAVEAIYARENGAGTVFPPEAEYEDEAVDDIAEFESDAEPRGFQPELAAVAEGSEPAQVQRPSGRPTLTVVK</sequence>
<dbReference type="NCBIfam" id="NF008769">
    <property type="entry name" value="PRK11798.2-5"/>
    <property type="match status" value="1"/>
</dbReference>
<dbReference type="RefSeq" id="WP_345337219.1">
    <property type="nucleotide sequence ID" value="NZ_BAABJZ010000105.1"/>
</dbReference>
<dbReference type="InterPro" id="IPR036760">
    <property type="entry name" value="SspB-like_sf"/>
</dbReference>
<dbReference type="Pfam" id="PF04386">
    <property type="entry name" value="SspB"/>
    <property type="match status" value="1"/>
</dbReference>
<dbReference type="PIRSF" id="PIRSF005276">
    <property type="entry name" value="SspB"/>
    <property type="match status" value="1"/>
</dbReference>
<keyword evidence="3" id="KW-1185">Reference proteome</keyword>
<dbReference type="GO" id="GO:0006508">
    <property type="term" value="P:proteolysis"/>
    <property type="evidence" value="ECO:0007669"/>
    <property type="project" value="UniProtKB-KW"/>
</dbReference>
<keyword evidence="2" id="KW-0645">Protease</keyword>
<protein>
    <submittedName>
        <fullName evidence="2">ClpXP protease specificity-enhancing factor</fullName>
    </submittedName>
</protein>